<evidence type="ECO:0000313" key="1">
    <source>
        <dbReference type="EMBL" id="CAD5124363.1"/>
    </source>
</evidence>
<accession>A0A7I8W7T3</accession>
<reference evidence="1 2" key="1">
    <citation type="submission" date="2020-08" db="EMBL/GenBank/DDBJ databases">
        <authorList>
            <person name="Hejnol A."/>
        </authorList>
    </citation>
    <scope>NUCLEOTIDE SEQUENCE [LARGE SCALE GENOMIC DNA]</scope>
</reference>
<name>A0A7I8W7T3_9ANNE</name>
<gene>
    <name evidence="1" type="ORF">DGYR_LOCUS11914</name>
</gene>
<dbReference type="EMBL" id="CAJFCJ010000020">
    <property type="protein sequence ID" value="CAD5124363.1"/>
    <property type="molecule type" value="Genomic_DNA"/>
</dbReference>
<dbReference type="GO" id="GO:0006120">
    <property type="term" value="P:mitochondrial electron transport, NADH to ubiquinone"/>
    <property type="evidence" value="ECO:0007669"/>
    <property type="project" value="InterPro"/>
</dbReference>
<sequence length="214" mass="25062">MADGGSKPTNEALSWHEYDQKAIEKYNKTLTEKLTREKILIRQYYWRGNRVAPFSIEPMPYERQRLSELMSSEDRALRKQWVLDQRLSPNEPVHVAELNPRNPIRRALATPWNMLFKSIKPFLGDKWATKLRGAVPKVALGWVVACAMYYNIAYNPNQWTNIDGWHVYGNKPTQIYGEEGWLQGSEKKDNDFHDCGFQKRKVFLGDYETSSKPY</sequence>
<dbReference type="Pfam" id="PF09782">
    <property type="entry name" value="NDUF_B6"/>
    <property type="match status" value="1"/>
</dbReference>
<dbReference type="Proteomes" id="UP000549394">
    <property type="component" value="Unassembled WGS sequence"/>
</dbReference>
<dbReference type="InterPro" id="IPR019174">
    <property type="entry name" value="NADH_DH_b-subcmplx_su6"/>
</dbReference>
<protein>
    <submittedName>
        <fullName evidence="1">DgyrCDS12652</fullName>
    </submittedName>
</protein>
<dbReference type="OrthoDB" id="5824032at2759"/>
<dbReference type="PANTHER" id="PTHR21106">
    <property type="entry name" value="NADH DEHYDROGENASE [UBIQUINONE] 1 BETA SUBCOMPLEX SUBUNIT 6"/>
    <property type="match status" value="1"/>
</dbReference>
<dbReference type="GO" id="GO:0005739">
    <property type="term" value="C:mitochondrion"/>
    <property type="evidence" value="ECO:0007669"/>
    <property type="project" value="GOC"/>
</dbReference>
<comment type="caution">
    <text evidence="1">The sequence shown here is derived from an EMBL/GenBank/DDBJ whole genome shotgun (WGS) entry which is preliminary data.</text>
</comment>
<organism evidence="1 2">
    <name type="scientific">Dimorphilus gyrociliatus</name>
    <dbReference type="NCBI Taxonomy" id="2664684"/>
    <lineage>
        <taxon>Eukaryota</taxon>
        <taxon>Metazoa</taxon>
        <taxon>Spiralia</taxon>
        <taxon>Lophotrochozoa</taxon>
        <taxon>Annelida</taxon>
        <taxon>Polychaeta</taxon>
        <taxon>Polychaeta incertae sedis</taxon>
        <taxon>Dinophilidae</taxon>
        <taxon>Dimorphilus</taxon>
    </lineage>
</organism>
<evidence type="ECO:0000313" key="2">
    <source>
        <dbReference type="Proteomes" id="UP000549394"/>
    </source>
</evidence>
<dbReference type="PANTHER" id="PTHR21106:SF2">
    <property type="entry name" value="NADH DEHYDROGENASE [UBIQUINONE] 1 BETA SUBCOMPLEX SUBUNIT 6"/>
    <property type="match status" value="1"/>
</dbReference>
<dbReference type="AlphaFoldDB" id="A0A7I8W7T3"/>
<proteinExistence type="predicted"/>
<keyword evidence="2" id="KW-1185">Reference proteome</keyword>